<dbReference type="PROSITE" id="PS51186">
    <property type="entry name" value="GNAT"/>
    <property type="match status" value="1"/>
</dbReference>
<dbReference type="PANTHER" id="PTHR43610:SF1">
    <property type="entry name" value="N-ACETYLTRANSFERASE DOMAIN-CONTAINING PROTEIN"/>
    <property type="match status" value="1"/>
</dbReference>
<organism evidence="2 3">
    <name type="scientific">Robiginitalea myxolifaciens</name>
    <dbReference type="NCBI Taxonomy" id="400055"/>
    <lineage>
        <taxon>Bacteria</taxon>
        <taxon>Pseudomonadati</taxon>
        <taxon>Bacteroidota</taxon>
        <taxon>Flavobacteriia</taxon>
        <taxon>Flavobacteriales</taxon>
        <taxon>Flavobacteriaceae</taxon>
        <taxon>Robiginitalea</taxon>
    </lineage>
</organism>
<evidence type="ECO:0000259" key="1">
    <source>
        <dbReference type="PROSITE" id="PS51186"/>
    </source>
</evidence>
<protein>
    <submittedName>
        <fullName evidence="2">Protein N-acetyltransferase, RimJ/RimL family</fullName>
    </submittedName>
</protein>
<name>A0A1I6HJQ9_9FLAO</name>
<dbReference type="Pfam" id="PF13302">
    <property type="entry name" value="Acetyltransf_3"/>
    <property type="match status" value="1"/>
</dbReference>
<dbReference type="EMBL" id="FOYQ01000002">
    <property type="protein sequence ID" value="SFR54702.1"/>
    <property type="molecule type" value="Genomic_DNA"/>
</dbReference>
<dbReference type="OrthoDB" id="9795199at2"/>
<dbReference type="Proteomes" id="UP000199534">
    <property type="component" value="Unassembled WGS sequence"/>
</dbReference>
<dbReference type="Gene3D" id="3.40.630.30">
    <property type="match status" value="1"/>
</dbReference>
<dbReference type="AlphaFoldDB" id="A0A1I6HJQ9"/>
<dbReference type="GO" id="GO:0016747">
    <property type="term" value="F:acyltransferase activity, transferring groups other than amino-acyl groups"/>
    <property type="evidence" value="ECO:0007669"/>
    <property type="project" value="InterPro"/>
</dbReference>
<accession>A0A1I6HJQ9</accession>
<dbReference type="SUPFAM" id="SSF55729">
    <property type="entry name" value="Acyl-CoA N-acyltransferases (Nat)"/>
    <property type="match status" value="1"/>
</dbReference>
<dbReference type="InterPro" id="IPR016181">
    <property type="entry name" value="Acyl_CoA_acyltransferase"/>
</dbReference>
<keyword evidence="2" id="KW-0808">Transferase</keyword>
<dbReference type="RefSeq" id="WP_092983314.1">
    <property type="nucleotide sequence ID" value="NZ_FOYQ01000002.1"/>
</dbReference>
<feature type="domain" description="N-acetyltransferase" evidence="1">
    <location>
        <begin position="12"/>
        <end position="166"/>
    </location>
</feature>
<sequence length="171" mass="19775">MLLQPQLENERIRIRPLKAADREALYRVASDPGLWDQHPVKRYQRDVFDNFFSDSLASGGALLISRADSGEVIGSSRYAVFEGFPTMVEIGYTFLGRAYWGGKWNAMIKEMMLEHAFRYVEQVLFFVAVENFRSAGALKKIGAVQIPQEEYDQYPTKDKEYLLFAIKREEF</sequence>
<evidence type="ECO:0000313" key="3">
    <source>
        <dbReference type="Proteomes" id="UP000199534"/>
    </source>
</evidence>
<gene>
    <name evidence="2" type="ORF">SAMN04490243_2827</name>
</gene>
<reference evidence="2 3" key="1">
    <citation type="submission" date="2016-10" db="EMBL/GenBank/DDBJ databases">
        <authorList>
            <person name="de Groot N.N."/>
        </authorList>
    </citation>
    <scope>NUCLEOTIDE SEQUENCE [LARGE SCALE GENOMIC DNA]</scope>
    <source>
        <strain evidence="2 3">DSM 21019</strain>
    </source>
</reference>
<dbReference type="PANTHER" id="PTHR43610">
    <property type="entry name" value="BLL6696 PROTEIN"/>
    <property type="match status" value="1"/>
</dbReference>
<dbReference type="InterPro" id="IPR000182">
    <property type="entry name" value="GNAT_dom"/>
</dbReference>
<evidence type="ECO:0000313" key="2">
    <source>
        <dbReference type="EMBL" id="SFR54702.1"/>
    </source>
</evidence>
<dbReference type="STRING" id="400055.SAMN04490243_2827"/>
<proteinExistence type="predicted"/>
<keyword evidence="3" id="KW-1185">Reference proteome</keyword>